<dbReference type="InterPro" id="IPR011072">
    <property type="entry name" value="HR1_rho-bd"/>
</dbReference>
<dbReference type="EC" id="2.7.11.13" evidence="7"/>
<dbReference type="InterPro" id="IPR037313">
    <property type="entry name" value="PKN_HR1_1"/>
</dbReference>
<feature type="region of interest" description="Disordered" evidence="25">
    <location>
        <begin position="345"/>
        <end position="365"/>
    </location>
</feature>
<evidence type="ECO:0000256" key="19">
    <source>
        <dbReference type="ARBA" id="ARBA00023163"/>
    </source>
</evidence>
<feature type="region of interest" description="Disordered" evidence="25">
    <location>
        <begin position="388"/>
        <end position="412"/>
    </location>
</feature>
<dbReference type="SUPFAM" id="SSF49562">
    <property type="entry name" value="C2 domain (Calcium/lipid-binding domain, CaLB)"/>
    <property type="match status" value="1"/>
</dbReference>
<dbReference type="InterPro" id="IPR000719">
    <property type="entry name" value="Prot_kinase_dom"/>
</dbReference>
<dbReference type="Pfam" id="PF02185">
    <property type="entry name" value="HR1"/>
    <property type="match status" value="3"/>
</dbReference>
<evidence type="ECO:0000256" key="3">
    <source>
        <dbReference type="ARBA" id="ARBA00004370"/>
    </source>
</evidence>
<dbReference type="PROSITE" id="PS50011">
    <property type="entry name" value="PROTEIN_KINASE_DOM"/>
    <property type="match status" value="1"/>
</dbReference>
<dbReference type="Gene3D" id="1.10.510.10">
    <property type="entry name" value="Transferase(Phosphotransferase) domain 1"/>
    <property type="match status" value="1"/>
</dbReference>
<evidence type="ECO:0000256" key="13">
    <source>
        <dbReference type="ARBA" id="ARBA00022741"/>
    </source>
</evidence>
<comment type="catalytic activity">
    <reaction evidence="22">
        <text>L-seryl-[protein] + ATP = O-phospho-L-seryl-[protein] + ADP + H(+)</text>
        <dbReference type="Rhea" id="RHEA:17989"/>
        <dbReference type="Rhea" id="RHEA-COMP:9863"/>
        <dbReference type="Rhea" id="RHEA-COMP:11604"/>
        <dbReference type="ChEBI" id="CHEBI:15378"/>
        <dbReference type="ChEBI" id="CHEBI:29999"/>
        <dbReference type="ChEBI" id="CHEBI:30616"/>
        <dbReference type="ChEBI" id="CHEBI:83421"/>
        <dbReference type="ChEBI" id="CHEBI:456216"/>
        <dbReference type="EC" id="2.7.11.13"/>
    </reaction>
</comment>
<dbReference type="SUPFAM" id="SSF56112">
    <property type="entry name" value="Protein kinase-like (PK-like)"/>
    <property type="match status" value="1"/>
</dbReference>
<name>A0A146MFL3_LYGHE</name>
<dbReference type="SMART" id="SM00742">
    <property type="entry name" value="Hr1"/>
    <property type="match status" value="3"/>
</dbReference>
<evidence type="ECO:0000313" key="29">
    <source>
        <dbReference type="EMBL" id="JAQ18259.1"/>
    </source>
</evidence>
<dbReference type="PROSITE" id="PS51285">
    <property type="entry name" value="AGC_KINASE_CTER"/>
    <property type="match status" value="1"/>
</dbReference>
<feature type="compositionally biased region" description="Basic and acidic residues" evidence="25">
    <location>
        <begin position="389"/>
        <end position="399"/>
    </location>
</feature>
<dbReference type="InterPro" id="IPR036274">
    <property type="entry name" value="HR1_rpt_sf"/>
</dbReference>
<evidence type="ECO:0000256" key="22">
    <source>
        <dbReference type="ARBA" id="ARBA00047470"/>
    </source>
</evidence>
<keyword evidence="18" id="KW-0472">Membrane</keyword>
<dbReference type="InterPro" id="IPR000961">
    <property type="entry name" value="AGC-kinase_C"/>
</dbReference>
<keyword evidence="16" id="KW-0805">Transcription regulation</keyword>
<evidence type="ECO:0000256" key="16">
    <source>
        <dbReference type="ARBA" id="ARBA00023015"/>
    </source>
</evidence>
<evidence type="ECO:0000256" key="17">
    <source>
        <dbReference type="ARBA" id="ARBA00023054"/>
    </source>
</evidence>
<keyword evidence="15 24" id="KW-0067">ATP-binding</keyword>
<dbReference type="FunFam" id="1.10.287.160:FF:000002">
    <property type="entry name" value="Putative serine/threonine-protein kinase N2"/>
    <property type="match status" value="1"/>
</dbReference>
<dbReference type="FunFam" id="1.10.287.160:FF:000003">
    <property type="entry name" value="Putative serine/threonine-protein kinase N2"/>
    <property type="match status" value="1"/>
</dbReference>
<dbReference type="CDD" id="cd11625">
    <property type="entry name" value="HR1_PKN_3"/>
    <property type="match status" value="1"/>
</dbReference>
<dbReference type="GO" id="GO:0005524">
    <property type="term" value="F:ATP binding"/>
    <property type="evidence" value="ECO:0007669"/>
    <property type="project" value="UniProtKB-UniRule"/>
</dbReference>
<evidence type="ECO:0000256" key="23">
    <source>
        <dbReference type="PROSITE-ProRule" id="PRU01207"/>
    </source>
</evidence>
<evidence type="ECO:0000256" key="14">
    <source>
        <dbReference type="ARBA" id="ARBA00022777"/>
    </source>
</evidence>
<accession>A0A146MFL3</accession>
<dbReference type="GO" id="GO:0031267">
    <property type="term" value="F:small GTPase binding"/>
    <property type="evidence" value="ECO:0007669"/>
    <property type="project" value="InterPro"/>
</dbReference>
<dbReference type="FunFam" id="1.10.287.160:FF:000001">
    <property type="entry name" value="Putative serine/threonine-protein kinase N2"/>
    <property type="match status" value="1"/>
</dbReference>
<sequence>QEGPFVSSAMVLHKLDKHVKMKSLLFLGEYIRHPVLYELSHKYGLQTESVPEAALPNKLEELKELIRREIRKELKIKEGAEKLREASKDRKSLSDVAHIVKKSNSKLSELHAELQELESQIILTQGQGEPPKNGHDSIVSSMSGLNVDSQGNNFSTDLRLVSLEKQLNIELKVKQGAENMLQSLASSGHSRDKKLIGEAQQMLADSKAKIEYLRMRIMKVRQNRGSPRGNDNLPNGDVNNKGRTLEPPALEDRVEELRHRLRIEAAVVEGAKNVIRLLQSSKVADKKALQEAQQSLSESSRKLDLLRKSLEMRRQELPPDSSAAVQLKYELESVSSASPAPISYTNLQPFRDNTNRPLSSHPSSLNRAAVVTGKLEVRLMGCQDLLEEVPGRSRREKDSSSSPGDLRSFVKGVTSRSSSKSYSVKDEISNEIMAVIKLDNQTVAQTSWRPCSQQAWDQRFSIELDKSRELEIGVYWRDWRSLCAIKFLRLEEFIDDIRHGMALELEPQGLLFAEIKFLNPMISRKPKLQRQRKIFKQQGKNFPRANQMNINVATWGRLLKRSSPSIQHTRTQSESPPSEVSDCAIPERKRPLIVTPTTPIEEKPETPGETPDPGVCGLGGARPLGIAVLPPLPPDVSPLPSLVAQRKRAPPLPSTPPPPPPRLDVELASALREFDFLQEEERPVPAPRTLISTPSSVTASPLIEFPPDEPEFVERPLPRNLEYRDSAYESKRQSQFAGITMDNFRLLSVLGRGHFGKVILSQYKNTGEYFAIKALKKGDIIARDEVDSLLSEKRIFEVANAMRHPFLVNLFACFQTEAHVCFVMEYAAGGDLMMHIHADVFSEPRAVFYAACVVLGLQYLHESRIIYRDLKLDNLLLDTEGYVKIADFGLCKEGMGFGDRTGTFCGTPEFLAPEVLTETSYTRAVDWWGLGVLIFEMLVGESPFPGDDEEEVFDSIVNDEVRYPRFLTLEAIAIMRRLLRKNPERRLGSSEKDADDVKKQAFFRSINWDELLMRRVRPPFVPTVSSTEDVSNFDEEFTSEQPALTPPKDPRILSSDEQELFRDFTYMADWC</sequence>
<evidence type="ECO:0000256" key="24">
    <source>
        <dbReference type="PROSITE-ProRule" id="PRU10141"/>
    </source>
</evidence>
<feature type="domain" description="Protein kinase" evidence="26">
    <location>
        <begin position="744"/>
        <end position="1003"/>
    </location>
</feature>
<feature type="binding site" evidence="24">
    <location>
        <position position="773"/>
    </location>
    <ligand>
        <name>ATP</name>
        <dbReference type="ChEBI" id="CHEBI:30616"/>
    </ligand>
</feature>
<keyword evidence="9" id="KW-0723">Serine/threonine-protein kinase</keyword>
<comment type="similarity">
    <text evidence="6">Belongs to the protein kinase superfamily. AGC Ser/Thr protein kinase family. PKC subfamily.</text>
</comment>
<dbReference type="FunFam" id="3.30.200.20:FF:000058">
    <property type="entry name" value="Putative serine/threonine-protein kinase N2"/>
    <property type="match status" value="1"/>
</dbReference>
<evidence type="ECO:0000259" key="26">
    <source>
        <dbReference type="PROSITE" id="PS50011"/>
    </source>
</evidence>
<keyword evidence="13 24" id="KW-0547">Nucleotide-binding</keyword>
<comment type="subcellular location">
    <subcellularLocation>
        <location evidence="5">Cleavage furrow</location>
    </subcellularLocation>
    <subcellularLocation>
        <location evidence="4">Cytoplasm</location>
    </subcellularLocation>
    <subcellularLocation>
        <location evidence="3">Membrane</location>
    </subcellularLocation>
    <subcellularLocation>
        <location evidence="2">Midbody</location>
    </subcellularLocation>
    <subcellularLocation>
        <location evidence="1">Nucleus</location>
    </subcellularLocation>
</comment>
<keyword evidence="14 29" id="KW-0418">Kinase</keyword>
<keyword evidence="17 23" id="KW-0175">Coiled coil</keyword>
<dbReference type="PROSITE" id="PS00108">
    <property type="entry name" value="PROTEIN_KINASE_ST"/>
    <property type="match status" value="1"/>
</dbReference>
<dbReference type="GO" id="GO:0032154">
    <property type="term" value="C:cleavage furrow"/>
    <property type="evidence" value="ECO:0007669"/>
    <property type="project" value="UniProtKB-SubCell"/>
</dbReference>
<feature type="compositionally biased region" description="Polar residues" evidence="25">
    <location>
        <begin position="562"/>
        <end position="578"/>
    </location>
</feature>
<feature type="domain" description="AGC-kinase C-terminal" evidence="27">
    <location>
        <begin position="1004"/>
        <end position="1071"/>
    </location>
</feature>
<dbReference type="CDD" id="cd05589">
    <property type="entry name" value="STKc_PKN"/>
    <property type="match status" value="1"/>
</dbReference>
<dbReference type="InterPro" id="IPR011009">
    <property type="entry name" value="Kinase-like_dom_sf"/>
</dbReference>
<dbReference type="GO" id="GO:0004697">
    <property type="term" value="F:diacylglycerol-dependent serine/threonine kinase activity"/>
    <property type="evidence" value="ECO:0007669"/>
    <property type="project" value="UniProtKB-EC"/>
</dbReference>
<evidence type="ECO:0000256" key="12">
    <source>
        <dbReference type="ARBA" id="ARBA00022737"/>
    </source>
</evidence>
<feature type="region of interest" description="Disordered" evidence="25">
    <location>
        <begin position="1025"/>
        <end position="1052"/>
    </location>
</feature>
<keyword evidence="19" id="KW-0804">Transcription</keyword>
<dbReference type="InterPro" id="IPR035892">
    <property type="entry name" value="C2_domain_sf"/>
</dbReference>
<dbReference type="SMART" id="SM00220">
    <property type="entry name" value="S_TKc"/>
    <property type="match status" value="1"/>
</dbReference>
<dbReference type="FunFam" id="1.10.510.10:FF:000038">
    <property type="entry name" value="serine/threonine-protein kinase N2 isoform X1"/>
    <property type="match status" value="1"/>
</dbReference>
<dbReference type="GO" id="GO:0007165">
    <property type="term" value="P:signal transduction"/>
    <property type="evidence" value="ECO:0007669"/>
    <property type="project" value="InterPro"/>
</dbReference>
<evidence type="ECO:0000256" key="6">
    <source>
        <dbReference type="ARBA" id="ARBA00005490"/>
    </source>
</evidence>
<evidence type="ECO:0000256" key="1">
    <source>
        <dbReference type="ARBA" id="ARBA00004123"/>
    </source>
</evidence>
<evidence type="ECO:0000256" key="18">
    <source>
        <dbReference type="ARBA" id="ARBA00023136"/>
    </source>
</evidence>
<dbReference type="InterPro" id="IPR017892">
    <property type="entry name" value="Pkinase_C"/>
</dbReference>
<evidence type="ECO:0000256" key="15">
    <source>
        <dbReference type="ARBA" id="ARBA00022840"/>
    </source>
</evidence>
<dbReference type="SUPFAM" id="SSF46585">
    <property type="entry name" value="HR1 repeat"/>
    <property type="match status" value="3"/>
</dbReference>
<gene>
    <name evidence="29" type="primary">pkn2_2</name>
    <name evidence="29" type="ORF">g.67065</name>
</gene>
<dbReference type="PANTHER" id="PTHR24351">
    <property type="entry name" value="RIBOSOMAL PROTEIN S6 KINASE"/>
    <property type="match status" value="1"/>
</dbReference>
<evidence type="ECO:0000256" key="7">
    <source>
        <dbReference type="ARBA" id="ARBA00012429"/>
    </source>
</evidence>
<keyword evidence="12" id="KW-0677">Repeat</keyword>
<evidence type="ECO:0000256" key="21">
    <source>
        <dbReference type="ARBA" id="ARBA00047272"/>
    </source>
</evidence>
<evidence type="ECO:0000256" key="9">
    <source>
        <dbReference type="ARBA" id="ARBA00022527"/>
    </source>
</evidence>
<evidence type="ECO:0000256" key="11">
    <source>
        <dbReference type="ARBA" id="ARBA00022679"/>
    </source>
</evidence>
<evidence type="ECO:0000256" key="10">
    <source>
        <dbReference type="ARBA" id="ARBA00022553"/>
    </source>
</evidence>
<keyword evidence="20" id="KW-0539">Nucleus</keyword>
<evidence type="ECO:0000256" key="25">
    <source>
        <dbReference type="SAM" id="MobiDB-lite"/>
    </source>
</evidence>
<dbReference type="Gene3D" id="3.30.200.20">
    <property type="entry name" value="Phosphorylase Kinase, domain 1"/>
    <property type="match status" value="1"/>
</dbReference>
<dbReference type="CDD" id="cd11623">
    <property type="entry name" value="HR1_PKN_2"/>
    <property type="match status" value="1"/>
</dbReference>
<dbReference type="PROSITE" id="PS00107">
    <property type="entry name" value="PROTEIN_KINASE_ATP"/>
    <property type="match status" value="1"/>
</dbReference>
<evidence type="ECO:0000256" key="5">
    <source>
        <dbReference type="ARBA" id="ARBA00004626"/>
    </source>
</evidence>
<evidence type="ECO:0000259" key="27">
    <source>
        <dbReference type="PROSITE" id="PS51285"/>
    </source>
</evidence>
<protein>
    <recommendedName>
        <fullName evidence="7">protein kinase C</fullName>
        <ecNumber evidence="7">2.7.11.13</ecNumber>
    </recommendedName>
</protein>
<proteinExistence type="inferred from homology"/>
<evidence type="ECO:0000256" key="8">
    <source>
        <dbReference type="ARBA" id="ARBA00022490"/>
    </source>
</evidence>
<dbReference type="CDD" id="cd11622">
    <property type="entry name" value="HR1_PKN_1"/>
    <property type="match status" value="1"/>
</dbReference>
<evidence type="ECO:0000256" key="4">
    <source>
        <dbReference type="ARBA" id="ARBA00004496"/>
    </source>
</evidence>
<feature type="non-terminal residue" evidence="29">
    <location>
        <position position="1"/>
    </location>
</feature>
<dbReference type="InterPro" id="IPR008271">
    <property type="entry name" value="Ser/Thr_kinase_AS"/>
</dbReference>
<evidence type="ECO:0000256" key="2">
    <source>
        <dbReference type="ARBA" id="ARBA00004214"/>
    </source>
</evidence>
<dbReference type="AlphaFoldDB" id="A0A146MFL3"/>
<feature type="region of interest" description="Disordered" evidence="25">
    <location>
        <begin position="221"/>
        <end position="248"/>
    </location>
</feature>
<feature type="domain" description="REM-1" evidence="28">
    <location>
        <begin position="232"/>
        <end position="319"/>
    </location>
</feature>
<dbReference type="PROSITE" id="PS51860">
    <property type="entry name" value="REM_1"/>
    <property type="match status" value="3"/>
</dbReference>
<feature type="region of interest" description="Disordered" evidence="25">
    <location>
        <begin position="125"/>
        <end position="146"/>
    </location>
</feature>
<dbReference type="SMART" id="SM00133">
    <property type="entry name" value="S_TK_X"/>
    <property type="match status" value="1"/>
</dbReference>
<feature type="domain" description="REM-1" evidence="28">
    <location>
        <begin position="146"/>
        <end position="226"/>
    </location>
</feature>
<organism evidence="29">
    <name type="scientific">Lygus hesperus</name>
    <name type="common">Western plant bug</name>
    <dbReference type="NCBI Taxonomy" id="30085"/>
    <lineage>
        <taxon>Eukaryota</taxon>
        <taxon>Metazoa</taxon>
        <taxon>Ecdysozoa</taxon>
        <taxon>Arthropoda</taxon>
        <taxon>Hexapoda</taxon>
        <taxon>Insecta</taxon>
        <taxon>Pterygota</taxon>
        <taxon>Neoptera</taxon>
        <taxon>Paraneoptera</taxon>
        <taxon>Hemiptera</taxon>
        <taxon>Heteroptera</taxon>
        <taxon>Panheteroptera</taxon>
        <taxon>Cimicomorpha</taxon>
        <taxon>Miridae</taxon>
        <taxon>Mirini</taxon>
        <taxon>Lygus</taxon>
    </lineage>
</organism>
<dbReference type="EMBL" id="GDHC01000370">
    <property type="protein sequence ID" value="JAQ18259.1"/>
    <property type="molecule type" value="Transcribed_RNA"/>
</dbReference>
<reference evidence="29" key="1">
    <citation type="journal article" date="2016" name="Gigascience">
        <title>De novo construction of an expanded transcriptome assembly for the western tarnished plant bug, Lygus hesperus.</title>
        <authorList>
            <person name="Tassone E.E."/>
            <person name="Geib S.M."/>
            <person name="Hall B."/>
            <person name="Fabrick J.A."/>
            <person name="Brent C.S."/>
            <person name="Hull J.J."/>
        </authorList>
    </citation>
    <scope>NUCLEOTIDE SEQUENCE</scope>
</reference>
<comment type="catalytic activity">
    <reaction evidence="21">
        <text>L-threonyl-[protein] + ATP = O-phospho-L-threonyl-[protein] + ADP + H(+)</text>
        <dbReference type="Rhea" id="RHEA:46608"/>
        <dbReference type="Rhea" id="RHEA-COMP:11060"/>
        <dbReference type="Rhea" id="RHEA-COMP:11605"/>
        <dbReference type="ChEBI" id="CHEBI:15378"/>
        <dbReference type="ChEBI" id="CHEBI:30013"/>
        <dbReference type="ChEBI" id="CHEBI:30616"/>
        <dbReference type="ChEBI" id="CHEBI:61977"/>
        <dbReference type="ChEBI" id="CHEBI:456216"/>
        <dbReference type="EC" id="2.7.11.13"/>
    </reaction>
</comment>
<dbReference type="Pfam" id="PF00433">
    <property type="entry name" value="Pkinase_C"/>
    <property type="match status" value="1"/>
</dbReference>
<feature type="region of interest" description="Disordered" evidence="25">
    <location>
        <begin position="561"/>
        <end position="614"/>
    </location>
</feature>
<evidence type="ECO:0000256" key="20">
    <source>
        <dbReference type="ARBA" id="ARBA00023242"/>
    </source>
</evidence>
<keyword evidence="11" id="KW-0808">Transferase</keyword>
<dbReference type="GO" id="GO:0005634">
    <property type="term" value="C:nucleus"/>
    <property type="evidence" value="ECO:0007669"/>
    <property type="project" value="UniProtKB-SubCell"/>
</dbReference>
<keyword evidence="8" id="KW-0963">Cytoplasm</keyword>
<dbReference type="Gene3D" id="1.10.287.160">
    <property type="entry name" value="HR1 repeat"/>
    <property type="match status" value="3"/>
</dbReference>
<keyword evidence="10" id="KW-0597">Phosphoprotein</keyword>
<dbReference type="InterPro" id="IPR017441">
    <property type="entry name" value="Protein_kinase_ATP_BS"/>
</dbReference>
<dbReference type="Pfam" id="PF00069">
    <property type="entry name" value="Pkinase"/>
    <property type="match status" value="1"/>
</dbReference>
<dbReference type="GO" id="GO:0030496">
    <property type="term" value="C:midbody"/>
    <property type="evidence" value="ECO:0007669"/>
    <property type="project" value="UniProtKB-SubCell"/>
</dbReference>
<dbReference type="GO" id="GO:0005737">
    <property type="term" value="C:cytoplasm"/>
    <property type="evidence" value="ECO:0007669"/>
    <property type="project" value="UniProtKB-SubCell"/>
</dbReference>
<evidence type="ECO:0000259" key="28">
    <source>
        <dbReference type="PROSITE" id="PS51860"/>
    </source>
</evidence>
<feature type="domain" description="REM-1" evidence="28">
    <location>
        <begin position="48"/>
        <end position="123"/>
    </location>
</feature>